<sequence length="63" mass="7508">MVFWNENCFIREELFIEYLNKWNYEVDFAGDTNFTFDGLFWQASYAGGHAKRKKNGGYRGINK</sequence>
<proteinExistence type="predicted"/>
<accession>A0A3Q9IMH9</accession>
<keyword evidence="2" id="KW-1185">Reference proteome</keyword>
<dbReference type="AlphaFoldDB" id="A0A3Q9IMH9"/>
<dbReference type="KEGG" id="buy:D8S85_06755"/>
<organism evidence="1 2">
    <name type="scientific">Butyricimonas faecalis</name>
    <dbReference type="NCBI Taxonomy" id="2093856"/>
    <lineage>
        <taxon>Bacteria</taxon>
        <taxon>Pseudomonadati</taxon>
        <taxon>Bacteroidota</taxon>
        <taxon>Bacteroidia</taxon>
        <taxon>Bacteroidales</taxon>
        <taxon>Odoribacteraceae</taxon>
        <taxon>Butyricimonas</taxon>
    </lineage>
</organism>
<dbReference type="Proteomes" id="UP000270673">
    <property type="component" value="Chromosome"/>
</dbReference>
<dbReference type="EMBL" id="CP032819">
    <property type="protein sequence ID" value="AZS29290.1"/>
    <property type="molecule type" value="Genomic_DNA"/>
</dbReference>
<gene>
    <name evidence="1" type="ORF">D8S85_06755</name>
</gene>
<evidence type="ECO:0000313" key="1">
    <source>
        <dbReference type="EMBL" id="AZS29290.1"/>
    </source>
</evidence>
<evidence type="ECO:0000313" key="2">
    <source>
        <dbReference type="Proteomes" id="UP000270673"/>
    </source>
</evidence>
<protein>
    <submittedName>
        <fullName evidence="1">Uncharacterized protein</fullName>
    </submittedName>
</protein>
<name>A0A3Q9IMH9_9BACT</name>
<reference evidence="1 2" key="1">
    <citation type="submission" date="2018-10" db="EMBL/GenBank/DDBJ databases">
        <title>Butyricimonas faecalis sp. nov., isolated from human faeces and emended description of the genus Butyricimonas.</title>
        <authorList>
            <person name="Le Roy T."/>
            <person name="Van der Smissen P."/>
            <person name="Paquot A."/>
            <person name="Delzenne N."/>
            <person name="Muccioli G."/>
            <person name="Collet J.-F."/>
            <person name="Cani P.D."/>
        </authorList>
    </citation>
    <scope>NUCLEOTIDE SEQUENCE [LARGE SCALE GENOMIC DNA]</scope>
    <source>
        <strain evidence="1 2">H184</strain>
    </source>
</reference>